<dbReference type="GeneID" id="108070404"/>
<feature type="domain" description="DUF4794" evidence="3">
    <location>
        <begin position="43"/>
        <end position="100"/>
    </location>
</feature>
<accession>A0A6P4HW63</accession>
<feature type="region of interest" description="Disordered" evidence="1">
    <location>
        <begin position="36"/>
        <end position="156"/>
    </location>
</feature>
<feature type="chain" id="PRO_5027714349" description="DUF4794 domain-containing protein" evidence="2">
    <location>
        <begin position="23"/>
        <end position="204"/>
    </location>
</feature>
<protein>
    <recommendedName>
        <fullName evidence="3">DUF4794 domain-containing protein</fullName>
    </recommendedName>
</protein>
<proteinExistence type="predicted"/>
<evidence type="ECO:0000313" key="4">
    <source>
        <dbReference type="Proteomes" id="UP001652661"/>
    </source>
</evidence>
<dbReference type="OrthoDB" id="6750008at2759"/>
<feature type="compositionally biased region" description="Acidic residues" evidence="1">
    <location>
        <begin position="110"/>
        <end position="133"/>
    </location>
</feature>
<dbReference type="Pfam" id="PF16042">
    <property type="entry name" value="DUF4794"/>
    <property type="match status" value="1"/>
</dbReference>
<feature type="compositionally biased region" description="Acidic residues" evidence="1">
    <location>
        <begin position="141"/>
        <end position="156"/>
    </location>
</feature>
<keyword evidence="4" id="KW-1185">Reference proteome</keyword>
<dbReference type="AlphaFoldDB" id="A0A6P4HW63"/>
<evidence type="ECO:0000256" key="2">
    <source>
        <dbReference type="SAM" id="SignalP"/>
    </source>
</evidence>
<evidence type="ECO:0000259" key="3">
    <source>
        <dbReference type="Pfam" id="PF16042"/>
    </source>
</evidence>
<organism evidence="4 5">
    <name type="scientific">Drosophila kikkawai</name>
    <name type="common">Fruit fly</name>
    <dbReference type="NCBI Taxonomy" id="30033"/>
    <lineage>
        <taxon>Eukaryota</taxon>
        <taxon>Metazoa</taxon>
        <taxon>Ecdysozoa</taxon>
        <taxon>Arthropoda</taxon>
        <taxon>Hexapoda</taxon>
        <taxon>Insecta</taxon>
        <taxon>Pterygota</taxon>
        <taxon>Neoptera</taxon>
        <taxon>Endopterygota</taxon>
        <taxon>Diptera</taxon>
        <taxon>Brachycera</taxon>
        <taxon>Muscomorpha</taxon>
        <taxon>Ephydroidea</taxon>
        <taxon>Drosophilidae</taxon>
        <taxon>Drosophila</taxon>
        <taxon>Sophophora</taxon>
    </lineage>
</organism>
<dbReference type="Proteomes" id="UP001652661">
    <property type="component" value="Chromosome 3L"/>
</dbReference>
<reference evidence="5" key="1">
    <citation type="submission" date="2025-08" db="UniProtKB">
        <authorList>
            <consortium name="RefSeq"/>
        </authorList>
    </citation>
    <scope>IDENTIFICATION</scope>
    <source>
        <strain evidence="5">14028-0561.14</strain>
        <tissue evidence="5">Whole fly</tissue>
    </source>
</reference>
<dbReference type="InterPro" id="IPR032011">
    <property type="entry name" value="DUF4794"/>
</dbReference>
<sequence>MIKASSTTALVLVLSLVALSTAEPLRRRFVARQVEAPASPAPTGYPEAGITPSVPFDLPSSTAKPENTYLPPDNTYGPPDNTYGPPDNTYGPPDNTYGPPEADFVPAPEPEPEAQPENPIETDDIPAAAEDEPVDAKLQPSDEDAEEDEPQLEVTEDGTVIVLATSLDRPQPPVDQSARLYQRFPQGRRRQLPVPQRLILRRSW</sequence>
<gene>
    <name evidence="5" type="primary">LOC108070404</name>
</gene>
<name>A0A6P4HW63_DROKI</name>
<evidence type="ECO:0000256" key="1">
    <source>
        <dbReference type="SAM" id="MobiDB-lite"/>
    </source>
</evidence>
<evidence type="ECO:0000313" key="5">
    <source>
        <dbReference type="RefSeq" id="XP_017016344.1"/>
    </source>
</evidence>
<dbReference type="RefSeq" id="XP_017016344.1">
    <property type="nucleotide sequence ID" value="XM_017160855.2"/>
</dbReference>
<feature type="signal peptide" evidence="2">
    <location>
        <begin position="1"/>
        <end position="22"/>
    </location>
</feature>
<keyword evidence="2" id="KW-0732">Signal</keyword>